<dbReference type="Gene3D" id="3.90.550.10">
    <property type="entry name" value="Spore Coat Polysaccharide Biosynthesis Protein SpsA, Chain A"/>
    <property type="match status" value="1"/>
</dbReference>
<feature type="transmembrane region" description="Helical" evidence="6">
    <location>
        <begin position="7"/>
        <end position="29"/>
    </location>
</feature>
<reference evidence="8" key="1">
    <citation type="submission" date="2022-01" db="EMBL/GenBank/DDBJ databases">
        <authorList>
            <person name="King R."/>
        </authorList>
    </citation>
    <scope>NUCLEOTIDE SEQUENCE</scope>
</reference>
<dbReference type="Pfam" id="PF00652">
    <property type="entry name" value="Ricin_B_lectin"/>
    <property type="match status" value="1"/>
</dbReference>
<keyword evidence="4 6" id="KW-1015">Disulfide bond</keyword>
<reference evidence="8" key="2">
    <citation type="submission" date="2022-10" db="EMBL/GenBank/DDBJ databases">
        <authorList>
            <consortium name="ENA_rothamsted_submissions"/>
            <consortium name="culmorum"/>
            <person name="King R."/>
        </authorList>
    </citation>
    <scope>NUCLEOTIDE SEQUENCE</scope>
</reference>
<keyword evidence="9" id="KW-1185">Reference proteome</keyword>
<keyword evidence="6" id="KW-1133">Transmembrane helix</keyword>
<evidence type="ECO:0000256" key="3">
    <source>
        <dbReference type="ARBA" id="ARBA00023034"/>
    </source>
</evidence>
<evidence type="ECO:0000313" key="9">
    <source>
        <dbReference type="Proteomes" id="UP001153620"/>
    </source>
</evidence>
<feature type="domain" description="Ricin B lectin" evidence="7">
    <location>
        <begin position="440"/>
        <end position="563"/>
    </location>
</feature>
<dbReference type="OrthoDB" id="7786137at2759"/>
<dbReference type="EC" id="2.4.1.-" evidence="6"/>
<dbReference type="SUPFAM" id="SSF53448">
    <property type="entry name" value="Nucleotide-diphospho-sugar transferases"/>
    <property type="match status" value="1"/>
</dbReference>
<gene>
    <name evidence="8" type="ORF">CHIRRI_LOCUS12461</name>
</gene>
<comment type="similarity">
    <text evidence="6">Belongs to the glycosyltransferase 2 family. GalNAc-T subfamily.</text>
</comment>
<keyword evidence="3 6" id="KW-0333">Golgi apparatus</keyword>
<comment type="pathway">
    <text evidence="6">Protein modification; protein glycosylation.</text>
</comment>
<dbReference type="GO" id="GO:0030246">
    <property type="term" value="F:carbohydrate binding"/>
    <property type="evidence" value="ECO:0007669"/>
    <property type="project" value="UniProtKB-KW"/>
</dbReference>
<keyword evidence="6" id="KW-0472">Membrane</keyword>
<dbReference type="Gene3D" id="2.80.10.50">
    <property type="match status" value="1"/>
</dbReference>
<evidence type="ECO:0000256" key="1">
    <source>
        <dbReference type="ARBA" id="ARBA00004323"/>
    </source>
</evidence>
<name>A0A9N9WX48_9DIPT</name>
<dbReference type="PANTHER" id="PTHR11675:SF134">
    <property type="entry name" value="N-ACETYLGALACTOSAMINYLTRANSFERASE 4-RELATED"/>
    <property type="match status" value="1"/>
</dbReference>
<keyword evidence="6" id="KW-0808">Transferase</keyword>
<dbReference type="InterPro" id="IPR000772">
    <property type="entry name" value="Ricin_B_lectin"/>
</dbReference>
<keyword evidence="2 6" id="KW-0430">Lectin</keyword>
<sequence length="589" mass="69134">MVLLKRKFWVFTQFACALIVVVLVINFLYVSTPTLKLPITQVDLKDWNNYELIREDSLRTGFGEHGKGETLTDANEIEENKKLFAEFGMNVLISDKISVNRSIPEYRHQKCYQKKYPKDLPKVSIIIIFVDEYFSIFKRTLHSLYNRTPHELIEEVILVNDHSTKDFLYEPLRIYVQENFPGIKFNIINLKKRHGLMQARVVGAKAAKSEFLFISEPHCEMTYNWLPPLIEPLLNQEKVVTVPIIDNIEWKELMYFENDKGNKGCRGAFDWDLEYKKLNRFPVAEASELEPFLTPVMTGGIFMIRKTYFFEIGPYDPELVIWGAENIEMSLKINLCGGQLLEVPCSHIAHIYRAFTKARKHESGIDFEGFNRKRVVEVWFDDYKQHVYERHKRRYENIDVGDLTEAKKFRKKLKCKSFDYFLKNVAPDLLVNFPLDQYPFAYGQIQLLDENVCLEILFEGDPNKNYEVILNECSKPPVDTQYLELSWYRDIRLREIDGCLDAYKLSSSSCHLSGGNQHFKYDIKSKQIMNMANKQCIEANLEDLSLKFAKCDESLKQQKWIFNEFVNETAISNWSRFGRSFQGDGVYWN</sequence>
<organism evidence="8 9">
    <name type="scientific">Chironomus riparius</name>
    <dbReference type="NCBI Taxonomy" id="315576"/>
    <lineage>
        <taxon>Eukaryota</taxon>
        <taxon>Metazoa</taxon>
        <taxon>Ecdysozoa</taxon>
        <taxon>Arthropoda</taxon>
        <taxon>Hexapoda</taxon>
        <taxon>Insecta</taxon>
        <taxon>Pterygota</taxon>
        <taxon>Neoptera</taxon>
        <taxon>Endopterygota</taxon>
        <taxon>Diptera</taxon>
        <taxon>Nematocera</taxon>
        <taxon>Chironomoidea</taxon>
        <taxon>Chironomidae</taxon>
        <taxon>Chironominae</taxon>
        <taxon>Chironomus</taxon>
    </lineage>
</organism>
<dbReference type="InterPro" id="IPR029044">
    <property type="entry name" value="Nucleotide-diphossugar_trans"/>
</dbReference>
<dbReference type="SUPFAM" id="SSF50370">
    <property type="entry name" value="Ricin B-like lectins"/>
    <property type="match status" value="1"/>
</dbReference>
<evidence type="ECO:0000259" key="7">
    <source>
        <dbReference type="SMART" id="SM00458"/>
    </source>
</evidence>
<protein>
    <recommendedName>
        <fullName evidence="6">Polypeptide N-acetylgalactosaminyltransferase</fullName>
        <ecNumber evidence="6">2.4.1.-</ecNumber>
    </recommendedName>
    <alternativeName>
        <fullName evidence="6">Protein-UDP acetylgalactosaminyltransferase</fullName>
    </alternativeName>
</protein>
<dbReference type="PROSITE" id="PS50231">
    <property type="entry name" value="RICIN_B_LECTIN"/>
    <property type="match status" value="1"/>
</dbReference>
<evidence type="ECO:0000313" key="8">
    <source>
        <dbReference type="EMBL" id="CAG9809641.1"/>
    </source>
</evidence>
<dbReference type="Pfam" id="PF00535">
    <property type="entry name" value="Glycos_transf_2"/>
    <property type="match status" value="1"/>
</dbReference>
<dbReference type="AlphaFoldDB" id="A0A9N9WX48"/>
<dbReference type="SMART" id="SM00458">
    <property type="entry name" value="RICIN"/>
    <property type="match status" value="1"/>
</dbReference>
<dbReference type="GO" id="GO:0000139">
    <property type="term" value="C:Golgi membrane"/>
    <property type="evidence" value="ECO:0007669"/>
    <property type="project" value="UniProtKB-SubCell"/>
</dbReference>
<evidence type="ECO:0000256" key="4">
    <source>
        <dbReference type="ARBA" id="ARBA00023157"/>
    </source>
</evidence>
<dbReference type="PANTHER" id="PTHR11675">
    <property type="entry name" value="N-ACETYLGALACTOSAMINYLTRANSFERASE"/>
    <property type="match status" value="1"/>
</dbReference>
<keyword evidence="6" id="KW-0464">Manganese</keyword>
<keyword evidence="6" id="KW-0328">Glycosyltransferase</keyword>
<evidence type="ECO:0000256" key="6">
    <source>
        <dbReference type="RuleBase" id="RU361242"/>
    </source>
</evidence>
<evidence type="ECO:0000256" key="5">
    <source>
        <dbReference type="ARBA" id="ARBA00023180"/>
    </source>
</evidence>
<dbReference type="InterPro" id="IPR001173">
    <property type="entry name" value="Glyco_trans_2-like"/>
</dbReference>
<dbReference type="EMBL" id="OU895879">
    <property type="protein sequence ID" value="CAG9809641.1"/>
    <property type="molecule type" value="Genomic_DNA"/>
</dbReference>
<proteinExistence type="inferred from homology"/>
<accession>A0A9N9WX48</accession>
<comment type="subcellular location">
    <subcellularLocation>
        <location evidence="1 6">Golgi apparatus membrane</location>
        <topology evidence="1 6">Single-pass type II membrane protein</topology>
    </subcellularLocation>
</comment>
<dbReference type="InterPro" id="IPR035992">
    <property type="entry name" value="Ricin_B-like_lectins"/>
</dbReference>
<evidence type="ECO:0000256" key="2">
    <source>
        <dbReference type="ARBA" id="ARBA00022734"/>
    </source>
</evidence>
<keyword evidence="5" id="KW-0325">Glycoprotein</keyword>
<keyword evidence="6" id="KW-0812">Transmembrane</keyword>
<dbReference type="GO" id="GO:0016757">
    <property type="term" value="F:glycosyltransferase activity"/>
    <property type="evidence" value="ECO:0007669"/>
    <property type="project" value="UniProtKB-KW"/>
</dbReference>
<dbReference type="Proteomes" id="UP001153620">
    <property type="component" value="Chromosome 3"/>
</dbReference>
<comment type="cofactor">
    <cofactor evidence="6">
        <name>Mn(2+)</name>
        <dbReference type="ChEBI" id="CHEBI:29035"/>
    </cofactor>
</comment>